<feature type="compositionally biased region" description="Polar residues" evidence="2">
    <location>
        <begin position="1430"/>
        <end position="1448"/>
    </location>
</feature>
<feature type="compositionally biased region" description="Basic and acidic residues" evidence="2">
    <location>
        <begin position="944"/>
        <end position="968"/>
    </location>
</feature>
<feature type="region of interest" description="Disordered" evidence="2">
    <location>
        <begin position="1252"/>
        <end position="1383"/>
    </location>
</feature>
<feature type="compositionally biased region" description="Pro residues" evidence="2">
    <location>
        <begin position="1415"/>
        <end position="1424"/>
    </location>
</feature>
<feature type="region of interest" description="Disordered" evidence="2">
    <location>
        <begin position="1513"/>
        <end position="1572"/>
    </location>
</feature>
<dbReference type="Gene3D" id="1.25.10.10">
    <property type="entry name" value="Leucine-rich Repeat Variant"/>
    <property type="match status" value="1"/>
</dbReference>
<feature type="region of interest" description="Disordered" evidence="2">
    <location>
        <begin position="470"/>
        <end position="492"/>
    </location>
</feature>
<feature type="compositionally biased region" description="Polar residues" evidence="2">
    <location>
        <begin position="1212"/>
        <end position="1230"/>
    </location>
</feature>
<feature type="compositionally biased region" description="Acidic residues" evidence="2">
    <location>
        <begin position="835"/>
        <end position="844"/>
    </location>
</feature>
<feature type="compositionally biased region" description="Low complexity" evidence="2">
    <location>
        <begin position="1544"/>
        <end position="1553"/>
    </location>
</feature>
<feature type="compositionally biased region" description="Low complexity" evidence="2">
    <location>
        <begin position="1339"/>
        <end position="1367"/>
    </location>
</feature>
<dbReference type="CDD" id="cd17043">
    <property type="entry name" value="RA"/>
    <property type="match status" value="1"/>
</dbReference>
<dbReference type="InterPro" id="IPR010473">
    <property type="entry name" value="GTPase-bd"/>
</dbReference>
<dbReference type="InterPro" id="IPR010472">
    <property type="entry name" value="FH3_dom"/>
</dbReference>
<gene>
    <name evidence="5" type="ORF">BG015_000728</name>
</gene>
<feature type="compositionally biased region" description="Pro residues" evidence="2">
    <location>
        <begin position="1533"/>
        <end position="1543"/>
    </location>
</feature>
<protein>
    <recommendedName>
        <fullName evidence="7">Actin-binding FH2</fullName>
    </recommendedName>
</protein>
<dbReference type="PANTHER" id="PTHR46345:SF8">
    <property type="entry name" value="FORMIN 3, ISOFORM B"/>
    <property type="match status" value="1"/>
</dbReference>
<dbReference type="InterPro" id="IPR014768">
    <property type="entry name" value="GBD/FH3_dom"/>
</dbReference>
<feature type="compositionally biased region" description="Pro residues" evidence="2">
    <location>
        <begin position="1554"/>
        <end position="1567"/>
    </location>
</feature>
<dbReference type="SMART" id="SM00498">
    <property type="entry name" value="FH2"/>
    <property type="match status" value="1"/>
</dbReference>
<keyword evidence="1" id="KW-0175">Coiled coil</keyword>
<dbReference type="SUPFAM" id="SSF48371">
    <property type="entry name" value="ARM repeat"/>
    <property type="match status" value="1"/>
</dbReference>
<sequence length="2077" mass="228190">MGKQDIIQVLTPDHSVEATFLDEDATIGDLLAALAEDNPIYGNGFWAIVEVAMPRTSALTAETRIKEVQERYQEHLRSPDATIFKLINLQYTLPVVFRHVPTVPEAHYRQIHVTPTMTVRQVLDIVTQEMGLKALENPATNGSNARAPAAPEYIFSQLKVNGEGIEEERQLLDEESPLDLLLDNRELLMNQQIKDYHFVFTVPDSWLSKVESVTSRITKGWTATRPLSMAVYGLFGGATSPQQTTAPREISAPIPIAPTSIHHPSYGVELDHSTDNSVKREQKRRQSMIVGSRLSSFFDPAAIGGWLQPETKKRHSIVIGQSVPNLISKPLGMDTSVGGLDVNDMTDEELGDAFNALLNDLNIKEAVRETMMNFTREKKAALIIQNQQVQQQKERVSSPDPYAVQTGGLPVGGGGANPRMNNMNRFIGSISSRVSFIEPDSASINNNNNGSSNKLHSRYSSWSSLAGSYDGTAVESNRPTSPKLGGSDRPMSPTMAAAGSLWSSWFGATPLPDSASIDEPADDSPQFYIDQLLSKTPNQKTLAKHLLGLRIALATAKLSWIRQFLDGRGFRALESVLDKTAIKKRGGKANDLDETMQSECVQCLRVLMNTEPGFNQVLRSPSLVAHISYCLYTTNSKLRTKVAEVLAALCVMSPDSHRLVLMALSDFRVAHEERFRFEYLVQSLATPVTGDIDGIGGGGANEHQESFEWEYKTACLSLMNALANSPSSLDDRISLRNELRRRGLEDVFQTLKMQSPPESLLIQINVYEDERHEDWVDLQERAYEAAQFKAGQDSQNSELVNTITSLGPADDELYLRIMQTLQQYADGAVSTLSQEETDEEDQESPDTISRQSLQFKEDLWTIVAKFGERVFQMRDLEKDWAGCQDDFLEGIQHIVGKRNVILSFADPNLNPSSSASMSSASLASSRRHSFIDYEMDIMRRDMEDMREESDSLRKELAAAKQETEDVKAQLRQQIKSPPLSSRELRDGSESEPLTSYGRRENHAGVVQRLVQKEKEAAQLRETIERMEKKYKDRAEFVTDDEPRKSERSKEIDSTRWNAMMTEVQVQKNKTAEAASLADNRQKEIAYLKRALEIVCTRYENAMGERPPAVTEEDHTNQPNQTEGSLQLSKTFEALARKDEEIIELKEEVEKLRKKTMVGLTPTEEVLNLRGSIKDVMLRVQELQAIVNDREKTIKGLKETLFTLEAAKHSDDSNGVSQGYHQGQDANNGSGPSRVERSNTRSSLKLQIRALSAKGWQSEEVDEEQEEGSAYQYGALSPSSSDSNIQNLSVTSPGRPSGGVFSPGVTSPKIGQRLLGTGGGRRPALPPPPPPPGPKHKLYAAQAANGQAAVQPNGTAPQPAGPQTAPTPLVSTEASQEAHRSILAQVEPEVEQIISAPLPVPVQTSKTESLVASTSAPPPPPPPPFVAACTPQATPVSQPSFAAAIQSSGGIPAPPPPPPVVFAAAPQPTLPAPAEPPMGGGPPPPPPPPPFLAGSAPVTTIPAEPLLSSLQRSVSMPAPKPKGMADSPPATGGAPPPPPPPMPNAPFGKSALKPPSQPLPPPPPPGPQPQGAAALEGAIPTLPVFLAGNNRIVKPLAMAIPQVVKPTRPMKQLFWNKLPTGVITNTVWKDICDPSSDLGTVELDYAEIDELFCKNQTVSATASSTTEKKKPVSLFNVNRANNIAIMLSRIKMTYPEIRTALMEILDDKLSIENLKAIKQYVPTGDEIELIKEFEGDFESLGHAEKFYREASHIHDIPRLSERVSSMIFRRRLEIDVGELKPEMDVLRLTIEELHSSRRLKSLLKTVLLIGNHLNATSFRGNAYGFQLDALLKIRDTKGADNIKPGASTLLHYLAKSIHSKDPNLLKFLEEVPHLEAAARISVPTLMNSCNSLVAGMNQIKEEIRVLKRIRISPPNDHFIDVMEKFTEANEEGILKIVELGQGLEQDLKKLLIFYGEDPVNTKPEDFFGMLVSFSTMLQKSQLENEAMAKRLLAKANQANKATNRAVGSAGNTALSVAAIRDGHLDDAIRGLRSGLRRNRKDRPMSHLYSELSMEALQGVNLSVPRIGALSHSRQASRQ</sequence>
<dbReference type="Gene3D" id="1.20.58.2220">
    <property type="entry name" value="Formin, FH2 domain"/>
    <property type="match status" value="1"/>
</dbReference>
<proteinExistence type="predicted"/>
<feature type="compositionally biased region" description="Polar residues" evidence="2">
    <location>
        <begin position="970"/>
        <end position="979"/>
    </location>
</feature>
<keyword evidence="6" id="KW-1185">Reference proteome</keyword>
<evidence type="ECO:0000259" key="3">
    <source>
        <dbReference type="PROSITE" id="PS51232"/>
    </source>
</evidence>
<reference evidence="5" key="1">
    <citation type="journal article" date="2020" name="Fungal Divers.">
        <title>Resolving the Mortierellaceae phylogeny through synthesis of multi-gene phylogenetics and phylogenomics.</title>
        <authorList>
            <person name="Vandepol N."/>
            <person name="Liber J."/>
            <person name="Desiro A."/>
            <person name="Na H."/>
            <person name="Kennedy M."/>
            <person name="Barry K."/>
            <person name="Grigoriev I.V."/>
            <person name="Miller A.N."/>
            <person name="O'Donnell K."/>
            <person name="Stajich J.E."/>
            <person name="Bonito G."/>
        </authorList>
    </citation>
    <scope>NUCLEOTIDE SEQUENCE</scope>
    <source>
        <strain evidence="5">NRRL 6426</strain>
    </source>
</reference>
<evidence type="ECO:0000256" key="2">
    <source>
        <dbReference type="SAM" id="MobiDB-lite"/>
    </source>
</evidence>
<feature type="coiled-coil region" evidence="1">
    <location>
        <begin position="1127"/>
        <end position="1154"/>
    </location>
</feature>
<feature type="region of interest" description="Disordered" evidence="2">
    <location>
        <begin position="1209"/>
        <end position="1240"/>
    </location>
</feature>
<comment type="caution">
    <text evidence="5">The sequence shown here is derived from an EMBL/GenBank/DDBJ whole genome shotgun (WGS) entry which is preliminary data.</text>
</comment>
<dbReference type="Pfam" id="PF06367">
    <property type="entry name" value="Drf_FH3"/>
    <property type="match status" value="1"/>
</dbReference>
<evidence type="ECO:0000259" key="4">
    <source>
        <dbReference type="PROSITE" id="PS51444"/>
    </source>
</evidence>
<dbReference type="InterPro" id="IPR016024">
    <property type="entry name" value="ARM-type_fold"/>
</dbReference>
<dbReference type="SUPFAM" id="SSF101447">
    <property type="entry name" value="Formin homology 2 domain (FH2 domain)"/>
    <property type="match status" value="1"/>
</dbReference>
<feature type="compositionally biased region" description="Polar residues" evidence="2">
    <location>
        <begin position="1403"/>
        <end position="1414"/>
    </location>
</feature>
<feature type="compositionally biased region" description="Pro residues" evidence="2">
    <location>
        <begin position="1467"/>
        <end position="1490"/>
    </location>
</feature>
<feature type="region of interest" description="Disordered" evidence="2">
    <location>
        <begin position="944"/>
        <end position="996"/>
    </location>
</feature>
<dbReference type="OrthoDB" id="1668162at2759"/>
<dbReference type="Proteomes" id="UP000748756">
    <property type="component" value="Unassembled WGS sequence"/>
</dbReference>
<name>A0A9P5VDM6_9FUNG</name>
<feature type="region of interest" description="Disordered" evidence="2">
    <location>
        <begin position="829"/>
        <end position="850"/>
    </location>
</feature>
<dbReference type="PROSITE" id="PS51232">
    <property type="entry name" value="GBD_FH3"/>
    <property type="match status" value="1"/>
</dbReference>
<dbReference type="SMART" id="SM01139">
    <property type="entry name" value="Drf_FH3"/>
    <property type="match status" value="1"/>
</dbReference>
<organism evidence="5 6">
    <name type="scientific">Linnemannia schmuckeri</name>
    <dbReference type="NCBI Taxonomy" id="64567"/>
    <lineage>
        <taxon>Eukaryota</taxon>
        <taxon>Fungi</taxon>
        <taxon>Fungi incertae sedis</taxon>
        <taxon>Mucoromycota</taxon>
        <taxon>Mortierellomycotina</taxon>
        <taxon>Mortierellomycetes</taxon>
        <taxon>Mortierellales</taxon>
        <taxon>Mortierellaceae</taxon>
        <taxon>Linnemannia</taxon>
    </lineage>
</organism>
<evidence type="ECO:0000313" key="6">
    <source>
        <dbReference type="Proteomes" id="UP000748756"/>
    </source>
</evidence>
<dbReference type="GO" id="GO:0030036">
    <property type="term" value="P:actin cytoskeleton organization"/>
    <property type="evidence" value="ECO:0007669"/>
    <property type="project" value="InterPro"/>
</dbReference>
<dbReference type="EMBL" id="JAAAUQ010000112">
    <property type="protein sequence ID" value="KAF9154509.1"/>
    <property type="molecule type" value="Genomic_DNA"/>
</dbReference>
<dbReference type="Pfam" id="PF06371">
    <property type="entry name" value="Drf_GBD"/>
    <property type="match status" value="1"/>
</dbReference>
<dbReference type="GO" id="GO:0003779">
    <property type="term" value="F:actin binding"/>
    <property type="evidence" value="ECO:0007669"/>
    <property type="project" value="InterPro"/>
</dbReference>
<feature type="region of interest" description="Disordered" evidence="2">
    <location>
        <begin position="1104"/>
        <end position="1124"/>
    </location>
</feature>
<dbReference type="InterPro" id="IPR042201">
    <property type="entry name" value="FH2_Formin_sf"/>
</dbReference>
<dbReference type="Pfam" id="PF02181">
    <property type="entry name" value="FH2"/>
    <property type="match status" value="1"/>
</dbReference>
<feature type="domain" description="GBD/FH3" evidence="3">
    <location>
        <begin position="342"/>
        <end position="859"/>
    </location>
</feature>
<feature type="compositionally biased region" description="Polar residues" evidence="2">
    <location>
        <begin position="1276"/>
        <end position="1293"/>
    </location>
</feature>
<evidence type="ECO:0008006" key="7">
    <source>
        <dbReference type="Google" id="ProtNLM"/>
    </source>
</evidence>
<feature type="region of interest" description="Disordered" evidence="2">
    <location>
        <begin position="1403"/>
        <end position="1497"/>
    </location>
</feature>
<dbReference type="InterPro" id="IPR015425">
    <property type="entry name" value="FH2_Formin"/>
</dbReference>
<dbReference type="GO" id="GO:0031267">
    <property type="term" value="F:small GTPase binding"/>
    <property type="evidence" value="ECO:0007669"/>
    <property type="project" value="InterPro"/>
</dbReference>
<dbReference type="SMART" id="SM01140">
    <property type="entry name" value="Drf_GBD"/>
    <property type="match status" value="1"/>
</dbReference>
<dbReference type="InterPro" id="IPR011989">
    <property type="entry name" value="ARM-like"/>
</dbReference>
<evidence type="ECO:0000256" key="1">
    <source>
        <dbReference type="SAM" id="Coils"/>
    </source>
</evidence>
<feature type="compositionally biased region" description="Pro residues" evidence="2">
    <location>
        <begin position="1323"/>
        <end position="1332"/>
    </location>
</feature>
<dbReference type="PANTHER" id="PTHR46345">
    <property type="entry name" value="INVERTED FORMIN-2"/>
    <property type="match status" value="1"/>
</dbReference>
<feature type="domain" description="FH2" evidence="4">
    <location>
        <begin position="1599"/>
        <end position="2002"/>
    </location>
</feature>
<accession>A0A9P5VDM6</accession>
<dbReference type="PROSITE" id="PS51444">
    <property type="entry name" value="FH2"/>
    <property type="match status" value="1"/>
</dbReference>
<evidence type="ECO:0000313" key="5">
    <source>
        <dbReference type="EMBL" id="KAF9154509.1"/>
    </source>
</evidence>